<feature type="compositionally biased region" description="Low complexity" evidence="1">
    <location>
        <begin position="74"/>
        <end position="89"/>
    </location>
</feature>
<dbReference type="EMBL" id="OX459962">
    <property type="protein sequence ID" value="CAI9167385.1"/>
    <property type="molecule type" value="Genomic_DNA"/>
</dbReference>
<feature type="region of interest" description="Disordered" evidence="1">
    <location>
        <begin position="1"/>
        <end position="48"/>
    </location>
</feature>
<gene>
    <name evidence="2" type="ORF">MRATA1EN1_LOCUS16347</name>
</gene>
<evidence type="ECO:0000313" key="3">
    <source>
        <dbReference type="Proteomes" id="UP001176941"/>
    </source>
</evidence>
<feature type="region of interest" description="Disordered" evidence="1">
    <location>
        <begin position="288"/>
        <end position="307"/>
    </location>
</feature>
<evidence type="ECO:0000256" key="1">
    <source>
        <dbReference type="SAM" id="MobiDB-lite"/>
    </source>
</evidence>
<feature type="region of interest" description="Disordered" evidence="1">
    <location>
        <begin position="365"/>
        <end position="393"/>
    </location>
</feature>
<keyword evidence="3" id="KW-1185">Reference proteome</keyword>
<protein>
    <submittedName>
        <fullName evidence="2">Uncharacterized protein</fullName>
    </submittedName>
</protein>
<organism evidence="2 3">
    <name type="scientific">Rangifer tarandus platyrhynchus</name>
    <name type="common">Svalbard reindeer</name>
    <dbReference type="NCBI Taxonomy" id="3082113"/>
    <lineage>
        <taxon>Eukaryota</taxon>
        <taxon>Metazoa</taxon>
        <taxon>Chordata</taxon>
        <taxon>Craniata</taxon>
        <taxon>Vertebrata</taxon>
        <taxon>Euteleostomi</taxon>
        <taxon>Mammalia</taxon>
        <taxon>Eutheria</taxon>
        <taxon>Laurasiatheria</taxon>
        <taxon>Artiodactyla</taxon>
        <taxon>Ruminantia</taxon>
        <taxon>Pecora</taxon>
        <taxon>Cervidae</taxon>
        <taxon>Odocoileinae</taxon>
        <taxon>Rangifer</taxon>
    </lineage>
</organism>
<dbReference type="Proteomes" id="UP001176941">
    <property type="component" value="Chromosome 26"/>
</dbReference>
<evidence type="ECO:0000313" key="2">
    <source>
        <dbReference type="EMBL" id="CAI9167385.1"/>
    </source>
</evidence>
<feature type="compositionally biased region" description="Basic and acidic residues" evidence="1">
    <location>
        <begin position="22"/>
        <end position="39"/>
    </location>
</feature>
<reference evidence="2" key="1">
    <citation type="submission" date="2023-04" db="EMBL/GenBank/DDBJ databases">
        <authorList>
            <consortium name="ELIXIR-Norway"/>
        </authorList>
    </citation>
    <scope>NUCLEOTIDE SEQUENCE [LARGE SCALE GENOMIC DNA]</scope>
</reference>
<feature type="region of interest" description="Disordered" evidence="1">
    <location>
        <begin position="63"/>
        <end position="138"/>
    </location>
</feature>
<name>A0ABN8Z0J6_RANTA</name>
<accession>A0ABN8Z0J6</accession>
<proteinExistence type="predicted"/>
<sequence length="393" mass="40616">MASTQAVLPERPSLEACSAQEAMRRPEGRRSDCTHHGDADQPAPACGACSARSALHRVIGEALEGDALQGGQLPSPNSPCSSSRSPNRSGASEDSRGSGPKECGADTQLRGPRSSQARACPEDTGPSSLYSRASDSRSRYVRMEGKTIMPRPHPGCPPSWGLARPCSLPATGFLGFHVLLDLRALGTSRGSSLPDPALTSHPGLLGAGPSRPLRILSADAQPEQEPRTVIDERRALLAPPVAPKLLRSPARLTPTVSPGVPCLPLTGPRPLVPPGLLGSCSLLAAEASPVSPRKQQGGAAGGSRHPGLALGHGPAAPLARAPARLPFLPRGPAASCSSRPRSWACLALQTARASRSATAAQKVTTASGDLPNPGSRPWPCLLPPGAQTWHRQA</sequence>